<dbReference type="InterPro" id="IPR009060">
    <property type="entry name" value="UBA-like_sf"/>
</dbReference>
<dbReference type="Gene3D" id="1.10.8.10">
    <property type="entry name" value="DNA helicase RuvA subunit, C-terminal domain"/>
    <property type="match status" value="1"/>
</dbReference>
<keyword evidence="3" id="KW-1185">Reference proteome</keyword>
<dbReference type="Proteomes" id="UP000783390">
    <property type="component" value="Unassembled WGS sequence"/>
</dbReference>
<accession>A0ABS4EZX0</accession>
<evidence type="ECO:0000313" key="2">
    <source>
        <dbReference type="EMBL" id="MBP1889540.1"/>
    </source>
</evidence>
<proteinExistence type="predicted"/>
<gene>
    <name evidence="2" type="ORF">J2Z53_001121</name>
</gene>
<organism evidence="2 3">
    <name type="scientific">Clostridium moniliforme</name>
    <dbReference type="NCBI Taxonomy" id="39489"/>
    <lineage>
        <taxon>Bacteria</taxon>
        <taxon>Bacillati</taxon>
        <taxon>Bacillota</taxon>
        <taxon>Clostridia</taxon>
        <taxon>Eubacteriales</taxon>
        <taxon>Clostridiaceae</taxon>
        <taxon>Clostridium</taxon>
    </lineage>
</organism>
<dbReference type="CDD" id="cd14360">
    <property type="entry name" value="UBA_NAC_like_bac"/>
    <property type="match status" value="1"/>
</dbReference>
<sequence length="204" mass="22657">MKEITLEKVDQIRERTGVSYEMAKKALEINDGDLLEALIYIENNVVVPFAEEESSKNCNECKATETIAQFKAWLKELIEKGNISRIKIKKDNSVLVDVPVNAGIAATVIGVIMPPILAFGVIAAVATKVTIEITKCDGSVEIVNKYIEKAADGVKGKAQEVSEIVKEKINNKKNDLKDKKTNKQKVYGSDETVYTYTVNFDDRK</sequence>
<dbReference type="EMBL" id="JAGGJZ010000002">
    <property type="protein sequence ID" value="MBP1889540.1"/>
    <property type="molecule type" value="Genomic_DNA"/>
</dbReference>
<name>A0ABS4EZX0_9CLOT</name>
<dbReference type="InterPro" id="IPR025642">
    <property type="entry name" value="DUF4342"/>
</dbReference>
<dbReference type="SUPFAM" id="SSF46934">
    <property type="entry name" value="UBA-like"/>
    <property type="match status" value="1"/>
</dbReference>
<evidence type="ECO:0000259" key="1">
    <source>
        <dbReference type="Pfam" id="PF14242"/>
    </source>
</evidence>
<comment type="caution">
    <text evidence="2">The sequence shown here is derived from an EMBL/GenBank/DDBJ whole genome shotgun (WGS) entry which is preliminary data.</text>
</comment>
<reference evidence="2 3" key="1">
    <citation type="submission" date="2021-03" db="EMBL/GenBank/DDBJ databases">
        <title>Genomic Encyclopedia of Type Strains, Phase IV (KMG-IV): sequencing the most valuable type-strain genomes for metagenomic binning, comparative biology and taxonomic classification.</title>
        <authorList>
            <person name="Goeker M."/>
        </authorList>
    </citation>
    <scope>NUCLEOTIDE SEQUENCE [LARGE SCALE GENOMIC DNA]</scope>
    <source>
        <strain evidence="2 3">DSM 3984</strain>
    </source>
</reference>
<dbReference type="Pfam" id="PF14242">
    <property type="entry name" value="DUF4342"/>
    <property type="match status" value="1"/>
</dbReference>
<feature type="domain" description="DUF4342" evidence="1">
    <location>
        <begin position="62"/>
        <end position="135"/>
    </location>
</feature>
<dbReference type="RefSeq" id="WP_209796236.1">
    <property type="nucleotide sequence ID" value="NZ_JAGGJZ010000002.1"/>
</dbReference>
<evidence type="ECO:0000313" key="3">
    <source>
        <dbReference type="Proteomes" id="UP000783390"/>
    </source>
</evidence>
<protein>
    <recommendedName>
        <fullName evidence="1">DUF4342 domain-containing protein</fullName>
    </recommendedName>
</protein>